<dbReference type="SUPFAM" id="SSF51366">
    <property type="entry name" value="Ribulose-phoshate binding barrel"/>
    <property type="match status" value="1"/>
</dbReference>
<dbReference type="InterPro" id="IPR001240">
    <property type="entry name" value="PRAI_dom"/>
</dbReference>
<evidence type="ECO:0000256" key="9">
    <source>
        <dbReference type="ARBA" id="ARBA00023235"/>
    </source>
</evidence>
<keyword evidence="7 10" id="KW-0822">Tryptophan biosynthesis</keyword>
<dbReference type="AlphaFoldDB" id="A0A419F2X2"/>
<dbReference type="HAMAP" id="MF_00135">
    <property type="entry name" value="PRAI"/>
    <property type="match status" value="1"/>
</dbReference>
<protein>
    <recommendedName>
        <fullName evidence="5 10">N-(5'-phosphoribosyl)anthranilate isomerase</fullName>
        <shortName evidence="10">PRAI</shortName>
        <ecNumber evidence="4 10">5.3.1.24</ecNumber>
    </recommendedName>
</protein>
<evidence type="ECO:0000256" key="8">
    <source>
        <dbReference type="ARBA" id="ARBA00023141"/>
    </source>
</evidence>
<evidence type="ECO:0000259" key="11">
    <source>
        <dbReference type="Pfam" id="PF00697"/>
    </source>
</evidence>
<keyword evidence="8 10" id="KW-0057">Aromatic amino acid biosynthesis</keyword>
<evidence type="ECO:0000256" key="3">
    <source>
        <dbReference type="ARBA" id="ARBA00007571"/>
    </source>
</evidence>
<evidence type="ECO:0000313" key="13">
    <source>
        <dbReference type="Proteomes" id="UP000285961"/>
    </source>
</evidence>
<evidence type="ECO:0000256" key="2">
    <source>
        <dbReference type="ARBA" id="ARBA00004664"/>
    </source>
</evidence>
<sequence length="208" mass="22260">MTRVKICGITNLDDALNAVEQGADAIGFVFAPSVRQINEEKARAIREHVPPFVSVVGVFVNSEPLLVRKTAEELGLDFVQIYGTDSARFLKESGMNPRRLIQAVSVASEADLAAIERTDAATILLDTKVEGKAGGTGKTFDWRIAARAKAYGKPIVLSGGLNPDNVMRAIEIASPHAVDVSSGVEASPGKKDPGKVREFIRRAKGYVA</sequence>
<evidence type="ECO:0000256" key="5">
    <source>
        <dbReference type="ARBA" id="ARBA00022272"/>
    </source>
</evidence>
<dbReference type="Gene3D" id="3.20.20.70">
    <property type="entry name" value="Aldolase class I"/>
    <property type="match status" value="1"/>
</dbReference>
<evidence type="ECO:0000256" key="4">
    <source>
        <dbReference type="ARBA" id="ARBA00012572"/>
    </source>
</evidence>
<feature type="domain" description="N-(5'phosphoribosyl) anthranilate isomerase (PRAI)" evidence="11">
    <location>
        <begin position="4"/>
        <end position="201"/>
    </location>
</feature>
<dbReference type="InterPro" id="IPR013785">
    <property type="entry name" value="Aldolase_TIM"/>
</dbReference>
<dbReference type="GO" id="GO:0004640">
    <property type="term" value="F:phosphoribosylanthranilate isomerase activity"/>
    <property type="evidence" value="ECO:0007669"/>
    <property type="project" value="UniProtKB-UniRule"/>
</dbReference>
<dbReference type="EC" id="5.3.1.24" evidence="4 10"/>
<keyword evidence="9 10" id="KW-0413">Isomerase</keyword>
<name>A0A419F2X2_9BACT</name>
<keyword evidence="6 10" id="KW-0028">Amino-acid biosynthesis</keyword>
<dbReference type="GO" id="GO:0000162">
    <property type="term" value="P:L-tryptophan biosynthetic process"/>
    <property type="evidence" value="ECO:0007669"/>
    <property type="project" value="UniProtKB-UniRule"/>
</dbReference>
<reference evidence="12 13" key="1">
    <citation type="journal article" date="2017" name="ISME J.">
        <title>Energy and carbon metabolisms in a deep terrestrial subsurface fluid microbial community.</title>
        <authorList>
            <person name="Momper L."/>
            <person name="Jungbluth S.P."/>
            <person name="Lee M.D."/>
            <person name="Amend J.P."/>
        </authorList>
    </citation>
    <scope>NUCLEOTIDE SEQUENCE [LARGE SCALE GENOMIC DNA]</scope>
    <source>
        <strain evidence="12">SURF_17</strain>
    </source>
</reference>
<dbReference type="NCBIfam" id="NF002298">
    <property type="entry name" value="PRK01222.1-4"/>
    <property type="match status" value="1"/>
</dbReference>
<dbReference type="Pfam" id="PF00697">
    <property type="entry name" value="PRAI"/>
    <property type="match status" value="1"/>
</dbReference>
<evidence type="ECO:0000256" key="1">
    <source>
        <dbReference type="ARBA" id="ARBA00001164"/>
    </source>
</evidence>
<gene>
    <name evidence="10" type="primary">trpF</name>
    <name evidence="12" type="ORF">C4532_05460</name>
</gene>
<dbReference type="InterPro" id="IPR011060">
    <property type="entry name" value="RibuloseP-bd_barrel"/>
</dbReference>
<dbReference type="FunFam" id="3.20.20.70:FF:000075">
    <property type="entry name" value="Tryptophan biosynthesis protein TRP1"/>
    <property type="match status" value="1"/>
</dbReference>
<comment type="pathway">
    <text evidence="2 10">Amino-acid biosynthesis; L-tryptophan biosynthesis; L-tryptophan from chorismate: step 3/5.</text>
</comment>
<dbReference type="Proteomes" id="UP000285961">
    <property type="component" value="Unassembled WGS sequence"/>
</dbReference>
<accession>A0A419F2X2</accession>
<dbReference type="CDD" id="cd00405">
    <property type="entry name" value="PRAI"/>
    <property type="match status" value="1"/>
</dbReference>
<dbReference type="EMBL" id="QZKI01000039">
    <property type="protein sequence ID" value="RJP72783.1"/>
    <property type="molecule type" value="Genomic_DNA"/>
</dbReference>
<evidence type="ECO:0000313" key="12">
    <source>
        <dbReference type="EMBL" id="RJP72783.1"/>
    </source>
</evidence>
<evidence type="ECO:0000256" key="10">
    <source>
        <dbReference type="HAMAP-Rule" id="MF_00135"/>
    </source>
</evidence>
<proteinExistence type="inferred from homology"/>
<dbReference type="PANTHER" id="PTHR42894">
    <property type="entry name" value="N-(5'-PHOSPHORIBOSYL)ANTHRANILATE ISOMERASE"/>
    <property type="match status" value="1"/>
</dbReference>
<evidence type="ECO:0000256" key="7">
    <source>
        <dbReference type="ARBA" id="ARBA00022822"/>
    </source>
</evidence>
<dbReference type="InterPro" id="IPR044643">
    <property type="entry name" value="TrpF_fam"/>
</dbReference>
<organism evidence="12 13">
    <name type="scientific">Candidatus Abyssobacteria bacterium SURF_17</name>
    <dbReference type="NCBI Taxonomy" id="2093361"/>
    <lineage>
        <taxon>Bacteria</taxon>
        <taxon>Pseudomonadati</taxon>
        <taxon>Candidatus Hydrogenedentota</taxon>
        <taxon>Candidatus Abyssobacteria</taxon>
    </lineage>
</organism>
<comment type="catalytic activity">
    <reaction evidence="1 10">
        <text>N-(5-phospho-beta-D-ribosyl)anthranilate = 1-(2-carboxyphenylamino)-1-deoxy-D-ribulose 5-phosphate</text>
        <dbReference type="Rhea" id="RHEA:21540"/>
        <dbReference type="ChEBI" id="CHEBI:18277"/>
        <dbReference type="ChEBI" id="CHEBI:58613"/>
        <dbReference type="EC" id="5.3.1.24"/>
    </reaction>
</comment>
<dbReference type="UniPathway" id="UPA00035">
    <property type="reaction ID" value="UER00042"/>
</dbReference>
<dbReference type="PANTHER" id="PTHR42894:SF1">
    <property type="entry name" value="N-(5'-PHOSPHORIBOSYL)ANTHRANILATE ISOMERASE"/>
    <property type="match status" value="1"/>
</dbReference>
<evidence type="ECO:0000256" key="6">
    <source>
        <dbReference type="ARBA" id="ARBA00022605"/>
    </source>
</evidence>
<comment type="similarity">
    <text evidence="3 10">Belongs to the TrpF family.</text>
</comment>
<comment type="caution">
    <text evidence="12">The sequence shown here is derived from an EMBL/GenBank/DDBJ whole genome shotgun (WGS) entry which is preliminary data.</text>
</comment>